<comment type="caution">
    <text evidence="1">The sequence shown here is derived from an EMBL/GenBank/DDBJ whole genome shotgun (WGS) entry which is preliminary data.</text>
</comment>
<gene>
    <name evidence="1" type="ORF">NQ318_008456</name>
</gene>
<accession>A0AAV8Y947</accession>
<evidence type="ECO:0000313" key="2">
    <source>
        <dbReference type="Proteomes" id="UP001162162"/>
    </source>
</evidence>
<organism evidence="1 2">
    <name type="scientific">Aromia moschata</name>
    <dbReference type="NCBI Taxonomy" id="1265417"/>
    <lineage>
        <taxon>Eukaryota</taxon>
        <taxon>Metazoa</taxon>
        <taxon>Ecdysozoa</taxon>
        <taxon>Arthropoda</taxon>
        <taxon>Hexapoda</taxon>
        <taxon>Insecta</taxon>
        <taxon>Pterygota</taxon>
        <taxon>Neoptera</taxon>
        <taxon>Endopterygota</taxon>
        <taxon>Coleoptera</taxon>
        <taxon>Polyphaga</taxon>
        <taxon>Cucujiformia</taxon>
        <taxon>Chrysomeloidea</taxon>
        <taxon>Cerambycidae</taxon>
        <taxon>Cerambycinae</taxon>
        <taxon>Callichromatini</taxon>
        <taxon>Aromia</taxon>
    </lineage>
</organism>
<dbReference type="AlphaFoldDB" id="A0AAV8Y947"/>
<dbReference type="EMBL" id="JAPWTK010000144">
    <property type="protein sequence ID" value="KAJ8948103.1"/>
    <property type="molecule type" value="Genomic_DNA"/>
</dbReference>
<evidence type="ECO:0008006" key="3">
    <source>
        <dbReference type="Google" id="ProtNLM"/>
    </source>
</evidence>
<evidence type="ECO:0000313" key="1">
    <source>
        <dbReference type="EMBL" id="KAJ8948103.1"/>
    </source>
</evidence>
<keyword evidence="2" id="KW-1185">Reference proteome</keyword>
<protein>
    <recommendedName>
        <fullName evidence="3">THAP-type domain-containing protein</fullName>
    </recommendedName>
</protein>
<name>A0AAV8Y947_9CUCU</name>
<sequence length="68" mass="7824">MYNRYYVCDDHFAEDSFVLGTRTGLKRNSVPTLAIPALYETAPRSDDSNRDYCPASKYPVIYPCGFYQ</sequence>
<proteinExistence type="predicted"/>
<reference evidence="1" key="1">
    <citation type="journal article" date="2023" name="Insect Mol. Biol.">
        <title>Genome sequencing provides insights into the evolution of gene families encoding plant cell wall-degrading enzymes in longhorned beetles.</title>
        <authorList>
            <person name="Shin N.R."/>
            <person name="Okamura Y."/>
            <person name="Kirsch R."/>
            <person name="Pauchet Y."/>
        </authorList>
    </citation>
    <scope>NUCLEOTIDE SEQUENCE</scope>
    <source>
        <strain evidence="1">AMC_N1</strain>
    </source>
</reference>
<dbReference type="Proteomes" id="UP001162162">
    <property type="component" value="Unassembled WGS sequence"/>
</dbReference>